<dbReference type="InterPro" id="IPR045957">
    <property type="entry name" value="DUF6377"/>
</dbReference>
<keyword evidence="1" id="KW-0472">Membrane</keyword>
<feature type="chain" id="PRO_5017923539" evidence="2">
    <location>
        <begin position="21"/>
        <end position="534"/>
    </location>
</feature>
<feature type="transmembrane region" description="Helical" evidence="1">
    <location>
        <begin position="339"/>
        <end position="359"/>
    </location>
</feature>
<evidence type="ECO:0000259" key="3">
    <source>
        <dbReference type="Pfam" id="PF19904"/>
    </source>
</evidence>
<gene>
    <name evidence="4" type="ORF">EII33_01000</name>
</gene>
<accession>A0A3P2ACN6</accession>
<dbReference type="SUPFAM" id="SSF48452">
    <property type="entry name" value="TPR-like"/>
    <property type="match status" value="1"/>
</dbReference>
<keyword evidence="1" id="KW-1133">Transmembrane helix</keyword>
<sequence>MKRQLIPILFLFLPPLTVLVQGRGASADTLQVFALLHLLDEAIGTHKQYTDIRESRIARLKQRLADTDTADVAFFKWNGEIYKEYKAYVCDSAIHYLNANLVWAERRGSSEKACETRLELAYLMAATGMYEEASELLRQIDRTALPPRLLPDYYHCRYKLYEESGFYTSDDSFRERYQTLAACYEDSLMQLLPPASPLFLERQEERKAAQGDVDAALAINDARLNGVRPDTPEYALVTYQRSLLYRRLKNREEEKRYLALSALTDIRLCITDHASLWNLAQLLYEEGDIEHAYRYIRFSWDETNRYNARSRNLQTAGILSLIDLTYQAMQEKQNDCLRLYVALVCALALLLIAALAFIWRQMERLSAARSRLEQTNRQLLVSNRIKEEYIGRFMKLCSVYIDRLDAYRRMVKKKISAGQTEELLQMVRSREVADAGLKELYVNFDSAFLSIFPDFIEQFNELLQPGEHIVPRKGELLTTELRIFALIRLGIDDSSQIAEFLRYSVNTIYNYRAKVKNKARISRDDFETRLMQIR</sequence>
<keyword evidence="2" id="KW-0732">Signal</keyword>
<organism evidence="4 5">
    <name type="scientific">Prevotella heparinolytica</name>
    <dbReference type="NCBI Taxonomy" id="28113"/>
    <lineage>
        <taxon>Bacteria</taxon>
        <taxon>Pseudomonadati</taxon>
        <taxon>Bacteroidota</taxon>
        <taxon>Bacteroidia</taxon>
        <taxon>Bacteroidales</taxon>
        <taxon>Bacteroidaceae</taxon>
        <taxon>Bacteroides</taxon>
    </lineage>
</organism>
<evidence type="ECO:0000313" key="5">
    <source>
        <dbReference type="Proteomes" id="UP000279562"/>
    </source>
</evidence>
<comment type="caution">
    <text evidence="4">The sequence shown here is derived from an EMBL/GenBank/DDBJ whole genome shotgun (WGS) entry which is preliminary data.</text>
</comment>
<keyword evidence="1" id="KW-0812">Transmembrane</keyword>
<evidence type="ECO:0000313" key="4">
    <source>
        <dbReference type="EMBL" id="RRD93207.1"/>
    </source>
</evidence>
<dbReference type="EMBL" id="RQYF01000002">
    <property type="protein sequence ID" value="RRD93207.1"/>
    <property type="molecule type" value="Genomic_DNA"/>
</dbReference>
<dbReference type="RefSeq" id="WP_125238128.1">
    <property type="nucleotide sequence ID" value="NZ_JBGXUA010000039.1"/>
</dbReference>
<keyword evidence="5" id="KW-1185">Reference proteome</keyword>
<reference evidence="4 5" key="1">
    <citation type="submission" date="2018-11" db="EMBL/GenBank/DDBJ databases">
        <title>Genomes From Bacteria Associated with the Canine Oral Cavity: a Test Case for Automated Genome-Based Taxonomic Assignment.</title>
        <authorList>
            <person name="Coil D.A."/>
            <person name="Jospin G."/>
            <person name="Darling A.E."/>
            <person name="Wallis C."/>
            <person name="Davis I.J."/>
            <person name="Harris S."/>
            <person name="Eisen J.A."/>
            <person name="Holcombe L.J."/>
            <person name="O'Flynn C."/>
        </authorList>
    </citation>
    <scope>NUCLEOTIDE SEQUENCE [LARGE SCALE GENOMIC DNA]</scope>
    <source>
        <strain evidence="4 5">OH1047_COT-310</strain>
    </source>
</reference>
<dbReference type="Pfam" id="PF19904">
    <property type="entry name" value="DUF6377"/>
    <property type="match status" value="1"/>
</dbReference>
<feature type="domain" description="DUF6377" evidence="3">
    <location>
        <begin position="265"/>
        <end position="498"/>
    </location>
</feature>
<protein>
    <submittedName>
        <fullName evidence="4">Transcriptional regulator</fullName>
    </submittedName>
</protein>
<evidence type="ECO:0000256" key="1">
    <source>
        <dbReference type="SAM" id="Phobius"/>
    </source>
</evidence>
<name>A0A3P2ACN6_9BACE</name>
<dbReference type="InterPro" id="IPR011990">
    <property type="entry name" value="TPR-like_helical_dom_sf"/>
</dbReference>
<dbReference type="AlphaFoldDB" id="A0A3P2ACN6"/>
<evidence type="ECO:0000256" key="2">
    <source>
        <dbReference type="SAM" id="SignalP"/>
    </source>
</evidence>
<proteinExistence type="predicted"/>
<feature type="signal peptide" evidence="2">
    <location>
        <begin position="1"/>
        <end position="20"/>
    </location>
</feature>
<dbReference type="Proteomes" id="UP000279562">
    <property type="component" value="Unassembled WGS sequence"/>
</dbReference>